<dbReference type="Pfam" id="PF06980">
    <property type="entry name" value="DUF1302"/>
    <property type="match status" value="1"/>
</dbReference>
<feature type="chain" id="PRO_5002178592" evidence="1">
    <location>
        <begin position="33"/>
        <end position="698"/>
    </location>
</feature>
<dbReference type="InterPro" id="IPR010727">
    <property type="entry name" value="DUF1302"/>
</dbReference>
<dbReference type="KEGG" id="rbu:PG1C_00110"/>
<sequence length="698" mass="76288">MHKQKRGSLLRQTATMLSLCLAAATLVPPAHAEDSLPALGESSSPWKVDVFYENATYFRGKDNTGDRVGLSKFRNTLQAEADKKLSDGWAFHGIFRGTFDGVYRLNKDEYGENAGGAVALESSAAPLLGAPSSMTPYGQGTVNNATAAGLLGLTNNVFGFNSTTPGVIANPATPLNPAALIPLAYSPNQGLRLMFDRWATNPNGVQVAVPVRPCNVDSRGCVDFGGYGDKKQSELEAPEFNNKLDFIREFYVKKTYDLDDGKQVFVKLGKQQVVWGRTDLFRVLDVINPVDFSRNSIYDELQDIRIPMWILQAEYRMGASDTFQDRNISVVWNFDQFRPNNLGQCGTPNVALDAGCILRGFKTLWDYGGTVGNFANVVPPTPGLPSGAGNGAFLSTDFGPHTIGIRNVELPDWSFKNTQLGIKWEGVTANGVSFSLNGLTYRSQLPSLHMFNTGAINPFTGAIVDTSNLIAFDLVYPRVSLLGGSADFQIPEASLAVRLEAALTHGEEFGNSAQASGYSKNRVFRSVIGLDRPTMISWINETEATLISGQLFYQHIFDHELYDRPYGKVGMGDWANNFIGTMLIRASLWNARLNPQIVLARDFKAHAFAVAPSVSYRYSDNLTMSVGANFKFLADDKRLYVADQRDSGSFLPYGQYPGQTGPGAFGLSGLVPGGAFRAGPIGAAWREDEIQFNLKYKF</sequence>
<dbReference type="AlphaFoldDB" id="A0A0C5J6C9"/>
<dbReference type="PATRIC" id="fig|1565605.3.peg.27"/>
<dbReference type="STRING" id="1565605.PG1C_00110"/>
<dbReference type="Proteomes" id="UP000061603">
    <property type="component" value="Chromosome"/>
</dbReference>
<keyword evidence="3" id="KW-1185">Reference proteome</keyword>
<accession>A0A0C5J6C9</accession>
<reference evidence="2 3" key="1">
    <citation type="journal article" date="2015" name="Genome Announc.">
        <title>Complete Genome Sequence of a Novel Bacterium within the Family Rhodocyclaceae That Degrades Polycyclic Aromatic Hydrocarbons.</title>
        <authorList>
            <person name="Singleton D.R."/>
            <person name="Dickey A.N."/>
            <person name="Scholl E.H."/>
            <person name="Wright F.A."/>
            <person name="Aitken M.D."/>
        </authorList>
    </citation>
    <scope>NUCLEOTIDE SEQUENCE [LARGE SCALE GENOMIC DNA]</scope>
    <source>
        <strain evidence="3">PG1-Ca6</strain>
    </source>
</reference>
<feature type="signal peptide" evidence="1">
    <location>
        <begin position="1"/>
        <end position="32"/>
    </location>
</feature>
<gene>
    <name evidence="2" type="ORF">PG1C_00110</name>
</gene>
<evidence type="ECO:0000313" key="2">
    <source>
        <dbReference type="EMBL" id="AJP47268.1"/>
    </source>
</evidence>
<organism evidence="2 3">
    <name type="scientific">Rugosibacter aromaticivorans</name>
    <dbReference type="NCBI Taxonomy" id="1565605"/>
    <lineage>
        <taxon>Bacteria</taxon>
        <taxon>Pseudomonadati</taxon>
        <taxon>Pseudomonadota</taxon>
        <taxon>Betaproteobacteria</taxon>
        <taxon>Nitrosomonadales</taxon>
        <taxon>Sterolibacteriaceae</taxon>
        <taxon>Rugosibacter</taxon>
    </lineage>
</organism>
<dbReference type="EMBL" id="CP010554">
    <property type="protein sequence ID" value="AJP47268.1"/>
    <property type="molecule type" value="Genomic_DNA"/>
</dbReference>
<proteinExistence type="predicted"/>
<dbReference type="HOGENOM" id="CLU_419037_0_0_4"/>
<name>A0A0C5J6C9_9PROT</name>
<protein>
    <submittedName>
        <fullName evidence="2">Cox2 cytochrome oxidase subunit 2</fullName>
    </submittedName>
</protein>
<dbReference type="RefSeq" id="WP_237218231.1">
    <property type="nucleotide sequence ID" value="NZ_CP010554.1"/>
</dbReference>
<evidence type="ECO:0000313" key="3">
    <source>
        <dbReference type="Proteomes" id="UP000061603"/>
    </source>
</evidence>
<keyword evidence="1" id="KW-0732">Signal</keyword>
<evidence type="ECO:0000256" key="1">
    <source>
        <dbReference type="SAM" id="SignalP"/>
    </source>
</evidence>